<evidence type="ECO:0000313" key="1">
    <source>
        <dbReference type="EMBL" id="AVG46429.1"/>
    </source>
</evidence>
<dbReference type="EMBL" id="MG602507">
    <property type="protein sequence ID" value="AVG46429.1"/>
    <property type="molecule type" value="Genomic_DNA"/>
</dbReference>
<organism evidence="1">
    <name type="scientific">Acanthamoeba polyphaga mimivirus</name>
    <name type="common">APMV</name>
    <dbReference type="NCBI Taxonomy" id="212035"/>
    <lineage>
        <taxon>Viruses</taxon>
        <taxon>Varidnaviria</taxon>
        <taxon>Bamfordvirae</taxon>
        <taxon>Nucleocytoviricota</taxon>
        <taxon>Megaviricetes</taxon>
        <taxon>Imitervirales</taxon>
        <taxon>Mimiviridae</taxon>
        <taxon>Megamimivirinae</taxon>
        <taxon>Mimivirus</taxon>
        <taxon>Mimivirus bradfordmassiliense</taxon>
    </lineage>
</organism>
<name>A0A2L2DJU4_MIMIV</name>
<proteinExistence type="predicted"/>
<organismHost>
    <name type="scientific">Acanthamoeba polyphaga</name>
    <name type="common">Amoeba</name>
    <dbReference type="NCBI Taxonomy" id="5757"/>
</organismHost>
<dbReference type="Proteomes" id="UP000280369">
    <property type="component" value="Segment"/>
</dbReference>
<accession>A0A2L2DJU4</accession>
<sequence length="196" mass="22799">MHTRFNFYYKIQYFVIKIKILFLYKNLRLLYRMIIKKIPAGTRIYLTKDKTNNFYIQTGTTLLNDNLYVAYDVKIDGKIVIPKSTRVTGNWITQTVPEPAAQLQLDKIYLSGSGQNISADSDIITSVRHFKNARNSYMYKHKYRPSVSAYNNITHTIYKDSTSPEYINGSTYLEVNSKEISVILTQDFIPMPCFDS</sequence>
<protein>
    <submittedName>
        <fullName evidence="1">Uncharacterized protein</fullName>
    </submittedName>
</protein>
<reference evidence="1" key="1">
    <citation type="journal article" date="2017" name="Front. Microbiol.">
        <title>Genome Characterization of the First Mimiviruses of Lineage C Isolated in Brazil.</title>
        <authorList>
            <person name="Assis F.L."/>
            <person name="Franco-Luiz A.P.M."/>
            <person name="Dos Santos R.N."/>
            <person name="Campos F.S."/>
            <person name="Dornas F.P."/>
            <person name="Borato P.V.M."/>
            <person name="Franco A.C."/>
            <person name="Abrahao J.S."/>
            <person name="Colson P."/>
            <person name="Scola B."/>
        </authorList>
    </citation>
    <scope>NUCLEOTIDE SEQUENCE [LARGE SCALE GENOMIC DNA]</scope>
</reference>